<dbReference type="InterPro" id="IPR010037">
    <property type="entry name" value="FkbH_domain"/>
</dbReference>
<keyword evidence="1" id="KW-0479">Metal-binding</keyword>
<dbReference type="InterPro" id="IPR010033">
    <property type="entry name" value="HAD_SF_ppase_IIIC"/>
</dbReference>
<evidence type="ECO:0000313" key="3">
    <source>
        <dbReference type="Proteomes" id="UP001163211"/>
    </source>
</evidence>
<name>A0ABT3XCI5_9ENTR</name>
<gene>
    <name evidence="2" type="ORF">OTG14_06605</name>
</gene>
<dbReference type="EMBL" id="JAPMLV010000001">
    <property type="protein sequence ID" value="MCX8302633.1"/>
    <property type="molecule type" value="Genomic_DNA"/>
</dbReference>
<sequence>MNLDLLKKIREEKTKNYNGMKKINSLFLCNLSHKAGLSLMKHGASALGVFLDFIDIEYSDFFTLLNFKKEDLKSYNLQNIYILLDENYYLDEFGHCEDIALARQNLSKLKDEINASLKILEELTCNKIDIVISTLYLNSECINEYISLDERNALSDLVFDFNMFLAKKRDESKHSIHLVSMAGFRGKSIENIYSEHNTVASLDYLNFFSEKSISYLRLSEGKSLKCIITDLDNTVWGGVAAEGEYENNDLYNQGAYRKYQKWLKCMHRQGVILSISSKNDFHVIKDFFSEKTHALEIQWSDFSFPEINWDNKSDNILKICKNLNLSPEHVLFVDDSDFELEEVTNAIPNINTFHFSKNIDENIFKLVNSDFFIKGAITLEDRLRNESFANNIKRDEFYRSNNSKDDFLKNISMELSVSNCTPENHPRTSDLTMRTNQFNLTTMRMDTTDVQNYVSEHSGQILLFRFSDRFGSYGIIGASFLKIEANACLIENIVLSCRVFERGVEFAIIKSIGSFASAEGCSKLIGSFIATIKNKKFKNFYTECGFGKISNNIFSIDIDDLDVSEKCKNITILRN</sequence>
<evidence type="ECO:0000256" key="1">
    <source>
        <dbReference type="ARBA" id="ARBA00022723"/>
    </source>
</evidence>
<proteinExistence type="predicted"/>
<organism evidence="2 3">
    <name type="scientific">Enterobacter pseudoroggenkampii</name>
    <dbReference type="NCBI Taxonomy" id="2996112"/>
    <lineage>
        <taxon>Bacteria</taxon>
        <taxon>Pseudomonadati</taxon>
        <taxon>Pseudomonadota</taxon>
        <taxon>Gammaproteobacteria</taxon>
        <taxon>Enterobacterales</taxon>
        <taxon>Enterobacteriaceae</taxon>
        <taxon>Enterobacter</taxon>
    </lineage>
</organism>
<evidence type="ECO:0000313" key="2">
    <source>
        <dbReference type="EMBL" id="MCX8302633.1"/>
    </source>
</evidence>
<dbReference type="NCBIfam" id="TIGR01681">
    <property type="entry name" value="HAD-SF-IIIC"/>
    <property type="match status" value="1"/>
</dbReference>
<dbReference type="InterPro" id="IPR036412">
    <property type="entry name" value="HAD-like_sf"/>
</dbReference>
<dbReference type="Proteomes" id="UP001163211">
    <property type="component" value="Unassembled WGS sequence"/>
</dbReference>
<protein>
    <submittedName>
        <fullName evidence="2">HAD-IIIC family phosphatase</fullName>
    </submittedName>
</protein>
<dbReference type="NCBIfam" id="TIGR01686">
    <property type="entry name" value="FkbH"/>
    <property type="match status" value="1"/>
</dbReference>
<reference evidence="2" key="1">
    <citation type="submission" date="2022-11" db="EMBL/GenBank/DDBJ databases">
        <title>The draft genomes of two Enterobacter strains.</title>
        <authorList>
            <person name="He Y."/>
            <person name="Wu S."/>
            <person name="Feng Y."/>
            <person name="Zong Z."/>
        </authorList>
    </citation>
    <scope>NUCLEOTIDE SEQUENCE</scope>
    <source>
        <strain evidence="2">155092</strain>
    </source>
</reference>
<dbReference type="InterPro" id="IPR023214">
    <property type="entry name" value="HAD_sf"/>
</dbReference>
<dbReference type="Gene3D" id="3.40.50.1000">
    <property type="entry name" value="HAD superfamily/HAD-like"/>
    <property type="match status" value="1"/>
</dbReference>
<keyword evidence="3" id="KW-1185">Reference proteome</keyword>
<dbReference type="SUPFAM" id="SSF56784">
    <property type="entry name" value="HAD-like"/>
    <property type="match status" value="1"/>
</dbReference>
<dbReference type="RefSeq" id="WP_267214770.1">
    <property type="nucleotide sequence ID" value="NZ_JAPMLV010000001.1"/>
</dbReference>
<accession>A0ABT3XCI5</accession>
<comment type="caution">
    <text evidence="2">The sequence shown here is derived from an EMBL/GenBank/DDBJ whole genome shotgun (WGS) entry which is preliminary data.</text>
</comment>